<dbReference type="AlphaFoldDB" id="B6IFK1"/>
<accession>B6IFK1</accession>
<gene>
    <name evidence="1 3" type="ORF">CBG25231</name>
    <name evidence="1" type="ORF">CBG_25231</name>
</gene>
<reference evidence="1 2" key="2">
    <citation type="journal article" date="2011" name="PLoS Genet.">
        <title>Caenorhabditis briggsae recombinant inbred line genotypes reveal inter-strain incompatibility and the evolution of recombination.</title>
        <authorList>
            <person name="Ross J.A."/>
            <person name="Koboldt D.C."/>
            <person name="Staisch J.E."/>
            <person name="Chamberlin H.M."/>
            <person name="Gupta B.P."/>
            <person name="Miller R.D."/>
            <person name="Baird S.E."/>
            <person name="Haag E.S."/>
        </authorList>
    </citation>
    <scope>NUCLEOTIDE SEQUENCE [LARGE SCALE GENOMIC DNA]</scope>
    <source>
        <strain evidence="1 2">AF16</strain>
    </source>
</reference>
<dbReference type="Proteomes" id="UP000008549">
    <property type="component" value="Unassembled WGS sequence"/>
</dbReference>
<protein>
    <submittedName>
        <fullName evidence="1">Protein CBG25231</fullName>
    </submittedName>
</protein>
<dbReference type="InParanoid" id="B6IFK1"/>
<reference evidence="1 2" key="1">
    <citation type="journal article" date="2003" name="PLoS Biol.">
        <title>The genome sequence of Caenorhabditis briggsae: a platform for comparative genomics.</title>
        <authorList>
            <person name="Stein L.D."/>
            <person name="Bao Z."/>
            <person name="Blasiar D."/>
            <person name="Blumenthal T."/>
            <person name="Brent M.R."/>
            <person name="Chen N."/>
            <person name="Chinwalla A."/>
            <person name="Clarke L."/>
            <person name="Clee C."/>
            <person name="Coghlan A."/>
            <person name="Coulson A."/>
            <person name="D'Eustachio P."/>
            <person name="Fitch D.H."/>
            <person name="Fulton L.A."/>
            <person name="Fulton R.E."/>
            <person name="Griffiths-Jones S."/>
            <person name="Harris T.W."/>
            <person name="Hillier L.W."/>
            <person name="Kamath R."/>
            <person name="Kuwabara P.E."/>
            <person name="Mardis E.R."/>
            <person name="Marra M.A."/>
            <person name="Miner T.L."/>
            <person name="Minx P."/>
            <person name="Mullikin J.C."/>
            <person name="Plumb R.W."/>
            <person name="Rogers J."/>
            <person name="Schein J.E."/>
            <person name="Sohrmann M."/>
            <person name="Spieth J."/>
            <person name="Stajich J.E."/>
            <person name="Wei C."/>
            <person name="Willey D."/>
            <person name="Wilson R.K."/>
            <person name="Durbin R."/>
            <person name="Waterston R.H."/>
        </authorList>
    </citation>
    <scope>NUCLEOTIDE SEQUENCE [LARGE SCALE GENOMIC DNA]</scope>
    <source>
        <strain evidence="1 2">AF16</strain>
    </source>
</reference>
<evidence type="ECO:0000313" key="1">
    <source>
        <dbReference type="EMBL" id="CAR98681.1"/>
    </source>
</evidence>
<sequence length="46" mass="5478">MKNRKEPCLCEKTEIGTFFGSLRIKERWKRRMKNKTTDTAVYVLAV</sequence>
<keyword evidence="2" id="KW-1185">Reference proteome</keyword>
<dbReference type="RefSeq" id="XP_045098252.1">
    <property type="nucleotide sequence ID" value="XM_045244834.1"/>
</dbReference>
<dbReference type="HOGENOM" id="CLU_3191796_0_0_1"/>
<dbReference type="EMBL" id="HE600906">
    <property type="protein sequence ID" value="CAR98681.1"/>
    <property type="molecule type" value="Genomic_DNA"/>
</dbReference>
<dbReference type="GeneID" id="68916725"/>
<dbReference type="WormBase" id="CBG25231">
    <property type="protein sequence ID" value="CBP48650"/>
    <property type="gene ID" value="WBGene00086645"/>
</dbReference>
<organism evidence="1 2">
    <name type="scientific">Caenorhabditis briggsae</name>
    <dbReference type="NCBI Taxonomy" id="6238"/>
    <lineage>
        <taxon>Eukaryota</taxon>
        <taxon>Metazoa</taxon>
        <taxon>Ecdysozoa</taxon>
        <taxon>Nematoda</taxon>
        <taxon>Chromadorea</taxon>
        <taxon>Rhabditida</taxon>
        <taxon>Rhabditina</taxon>
        <taxon>Rhabditomorpha</taxon>
        <taxon>Rhabditoidea</taxon>
        <taxon>Rhabditidae</taxon>
        <taxon>Peloderinae</taxon>
        <taxon>Caenorhabditis</taxon>
    </lineage>
</organism>
<evidence type="ECO:0000313" key="3">
    <source>
        <dbReference type="WormBase" id="CBG25231"/>
    </source>
</evidence>
<dbReference type="KEGG" id="cbr:CBG_25231"/>
<proteinExistence type="predicted"/>
<dbReference type="CTD" id="68916725"/>
<name>B6IFK1_CAEBR</name>
<evidence type="ECO:0000313" key="2">
    <source>
        <dbReference type="Proteomes" id="UP000008549"/>
    </source>
</evidence>